<dbReference type="Pfam" id="PF01385">
    <property type="entry name" value="OrfB_IS605"/>
    <property type="match status" value="1"/>
</dbReference>
<evidence type="ECO:0000313" key="9">
    <source>
        <dbReference type="Proteomes" id="UP001301728"/>
    </source>
</evidence>
<keyword evidence="8" id="KW-0255">Endonuclease</keyword>
<dbReference type="NCBIfam" id="TIGR01766">
    <property type="entry name" value="IS200/IS605 family accessory protein TnpB-like domain"/>
    <property type="match status" value="1"/>
</dbReference>
<comment type="caution">
    <text evidence="8">The sequence shown here is derived from an EMBL/GenBank/DDBJ whole genome shotgun (WGS) entry which is preliminary data.</text>
</comment>
<evidence type="ECO:0000256" key="1">
    <source>
        <dbReference type="ARBA" id="ARBA00008761"/>
    </source>
</evidence>
<dbReference type="InterPro" id="IPR001959">
    <property type="entry name" value="Transposase"/>
</dbReference>
<dbReference type="EMBL" id="JAYGHT010000202">
    <property type="protein sequence ID" value="MEA5523147.1"/>
    <property type="molecule type" value="Genomic_DNA"/>
</dbReference>
<evidence type="ECO:0000256" key="3">
    <source>
        <dbReference type="ARBA" id="ARBA00022578"/>
    </source>
</evidence>
<feature type="domain" description="Probable transposase IS891/IS1136/IS1341" evidence="6">
    <location>
        <begin position="2"/>
        <end position="86"/>
    </location>
</feature>
<proteinExistence type="inferred from homology"/>
<organism evidence="8 9">
    <name type="scientific">Limnoraphis robusta CCNP1315</name>
    <dbReference type="NCBI Taxonomy" id="3110306"/>
    <lineage>
        <taxon>Bacteria</taxon>
        <taxon>Bacillati</taxon>
        <taxon>Cyanobacteriota</taxon>
        <taxon>Cyanophyceae</taxon>
        <taxon>Oscillatoriophycideae</taxon>
        <taxon>Oscillatoriales</taxon>
        <taxon>Sirenicapillariaceae</taxon>
        <taxon>Limnoraphis</taxon>
    </lineage>
</organism>
<dbReference type="PANTHER" id="PTHR30405:SF11">
    <property type="entry name" value="RNA-GUIDED DNA ENDONUCLEASE RV2885C-RELATED"/>
    <property type="match status" value="1"/>
</dbReference>
<keyword evidence="5" id="KW-0233">DNA recombination</keyword>
<keyword evidence="3" id="KW-0815">Transposition</keyword>
<keyword evidence="8" id="KW-0378">Hydrolase</keyword>
<protein>
    <submittedName>
        <fullName evidence="8">RNA-guided endonuclease TnpB family protein</fullName>
    </submittedName>
</protein>
<feature type="domain" description="Cas12f1-like TNB" evidence="7">
    <location>
        <begin position="99"/>
        <end position="164"/>
    </location>
</feature>
<accession>A0ABU5U7F6</accession>
<evidence type="ECO:0000259" key="6">
    <source>
        <dbReference type="Pfam" id="PF01385"/>
    </source>
</evidence>
<keyword evidence="4" id="KW-0238">DNA-binding</keyword>
<evidence type="ECO:0000259" key="7">
    <source>
        <dbReference type="Pfam" id="PF07282"/>
    </source>
</evidence>
<comment type="similarity">
    <text evidence="1">In the C-terminal section; belongs to the transposase 35 family.</text>
</comment>
<dbReference type="Pfam" id="PF07282">
    <property type="entry name" value="Cas12f1-like_TNB"/>
    <property type="match status" value="1"/>
</dbReference>
<evidence type="ECO:0000313" key="8">
    <source>
        <dbReference type="EMBL" id="MEA5523147.1"/>
    </source>
</evidence>
<dbReference type="GO" id="GO:0004519">
    <property type="term" value="F:endonuclease activity"/>
    <property type="evidence" value="ECO:0007669"/>
    <property type="project" value="UniProtKB-KW"/>
</dbReference>
<evidence type="ECO:0000256" key="4">
    <source>
        <dbReference type="ARBA" id="ARBA00023125"/>
    </source>
</evidence>
<keyword evidence="8" id="KW-0540">Nuclease</keyword>
<name>A0ABU5U7F6_9CYAN</name>
<dbReference type="InterPro" id="IPR051399">
    <property type="entry name" value="RNA-guided_DNA_endo/Transpos"/>
</dbReference>
<dbReference type="NCBIfam" id="NF040570">
    <property type="entry name" value="guided_TnpB"/>
    <property type="match status" value="1"/>
</dbReference>
<comment type="similarity">
    <text evidence="2">In the N-terminal section; belongs to the transposase 2 family.</text>
</comment>
<gene>
    <name evidence="8" type="ORF">VB854_29870</name>
</gene>
<evidence type="ECO:0000256" key="2">
    <source>
        <dbReference type="ARBA" id="ARBA00011044"/>
    </source>
</evidence>
<reference evidence="8 9" key="1">
    <citation type="submission" date="2023-12" db="EMBL/GenBank/DDBJ databases">
        <title>Baltic Sea Cyanobacteria.</title>
        <authorList>
            <person name="Delbaje E."/>
            <person name="Fewer D.P."/>
            <person name="Shishido T.K."/>
        </authorList>
    </citation>
    <scope>NUCLEOTIDE SEQUENCE [LARGE SCALE GENOMIC DNA]</scope>
    <source>
        <strain evidence="8 9">CCNP 1315</strain>
    </source>
</reference>
<dbReference type="RefSeq" id="WP_323307044.1">
    <property type="nucleotide sequence ID" value="NZ_JAYGHT010000202.1"/>
</dbReference>
<dbReference type="Proteomes" id="UP001301728">
    <property type="component" value="Unassembled WGS sequence"/>
</dbReference>
<sequence>CSDGTVFDNPAAHKKAQKNLAKLQRELSRKQKGSNNRNKARLKLAKAYQRVANIRKDTIHKLTSWLCKNHAVIGLEDLNVSGMLKNHKLAGAIADSALYEIRRQVEYKSEWYGSVVVFADRFYPSTKTCSSCGHVQEIALKERVFNCQACGVSVDRDLNASLNLLHYAEGFSVKSLSDRVLPTVRGDAGSKR</sequence>
<keyword evidence="9" id="KW-1185">Reference proteome</keyword>
<dbReference type="PANTHER" id="PTHR30405">
    <property type="entry name" value="TRANSPOSASE"/>
    <property type="match status" value="1"/>
</dbReference>
<feature type="non-terminal residue" evidence="8">
    <location>
        <position position="1"/>
    </location>
</feature>
<evidence type="ECO:0000256" key="5">
    <source>
        <dbReference type="ARBA" id="ARBA00023172"/>
    </source>
</evidence>
<dbReference type="InterPro" id="IPR010095">
    <property type="entry name" value="Cas12f1-like_TNB"/>
</dbReference>